<dbReference type="CDD" id="cd03811">
    <property type="entry name" value="GT4_GT28_WabH-like"/>
    <property type="match status" value="1"/>
</dbReference>
<dbReference type="PANTHER" id="PTHR12526">
    <property type="entry name" value="GLYCOSYLTRANSFERASE"/>
    <property type="match status" value="1"/>
</dbReference>
<accession>A0ABR6CKS3</accession>
<name>A0ABR6CKS3_9BACI</name>
<evidence type="ECO:0000313" key="3">
    <source>
        <dbReference type="Proteomes" id="UP000626697"/>
    </source>
</evidence>
<dbReference type="SUPFAM" id="SSF53756">
    <property type="entry name" value="UDP-Glycosyltransferase/glycogen phosphorylase"/>
    <property type="match status" value="1"/>
</dbReference>
<dbReference type="PANTHER" id="PTHR12526:SF630">
    <property type="entry name" value="GLYCOSYLTRANSFERASE"/>
    <property type="match status" value="1"/>
</dbReference>
<gene>
    <name evidence="2" type="ORF">HNP81_000940</name>
</gene>
<dbReference type="Proteomes" id="UP000626697">
    <property type="component" value="Unassembled WGS sequence"/>
</dbReference>
<proteinExistence type="predicted"/>
<keyword evidence="3" id="KW-1185">Reference proteome</keyword>
<sequence>MANEKKKVLIVNNNLATGGVQRSLVNLINQVKDQYDLTLFIFDYSGDYVNLMPSKIKVIEASPLLKLLGMSQAQTKNLGFMYYAARAAFASYTKTFSNHLPISLLVSTQKRLSGFDVAISFLHNAEEKSLYGGCNAFVLKRVNANQKITFSHCDFSNYGGNTPRNREMYKHFDKIATVSEGCQQSFIKTIPSLAERTHCVYNCHNYSEYINKANVNPVEYPKDSLNIVTVARLSPEKGILRGVQVIKRLVNENYRIRWYIVGDGAQKSEVENEIKINHLSEHVTLYGNQENPYRFIRNADLFFLPSFHEAAPMVFDEAKCLSVPIITTNTTSAKEMVRDGLEGIVCGNNEEEIYIAIKRVLDDPLFIERCREYLGKQNYTNETAVEQFRMLISDGEL</sequence>
<dbReference type="InterPro" id="IPR001296">
    <property type="entry name" value="Glyco_trans_1"/>
</dbReference>
<dbReference type="RefSeq" id="WP_182501722.1">
    <property type="nucleotide sequence ID" value="NZ_JACJHX010000002.1"/>
</dbReference>
<evidence type="ECO:0000259" key="1">
    <source>
        <dbReference type="Pfam" id="PF00534"/>
    </source>
</evidence>
<dbReference type="Pfam" id="PF00534">
    <property type="entry name" value="Glycos_transf_1"/>
    <property type="match status" value="1"/>
</dbReference>
<feature type="domain" description="Glycosyl transferase family 1" evidence="1">
    <location>
        <begin position="220"/>
        <end position="373"/>
    </location>
</feature>
<dbReference type="Gene3D" id="3.40.50.2000">
    <property type="entry name" value="Glycogen Phosphorylase B"/>
    <property type="match status" value="2"/>
</dbReference>
<evidence type="ECO:0000313" key="2">
    <source>
        <dbReference type="EMBL" id="MBA9025657.1"/>
    </source>
</evidence>
<organism evidence="2 3">
    <name type="scientific">Peribacillus huizhouensis</name>
    <dbReference type="NCBI Taxonomy" id="1501239"/>
    <lineage>
        <taxon>Bacteria</taxon>
        <taxon>Bacillati</taxon>
        <taxon>Bacillota</taxon>
        <taxon>Bacilli</taxon>
        <taxon>Bacillales</taxon>
        <taxon>Bacillaceae</taxon>
        <taxon>Peribacillus</taxon>
    </lineage>
</organism>
<reference evidence="2 3" key="1">
    <citation type="submission" date="2020-08" db="EMBL/GenBank/DDBJ databases">
        <title>Genomic Encyclopedia of Type Strains, Phase IV (KMG-IV): sequencing the most valuable type-strain genomes for metagenomic binning, comparative biology and taxonomic classification.</title>
        <authorList>
            <person name="Goeker M."/>
        </authorList>
    </citation>
    <scope>NUCLEOTIDE SEQUENCE [LARGE SCALE GENOMIC DNA]</scope>
    <source>
        <strain evidence="2 3">DSM 105481</strain>
    </source>
</reference>
<protein>
    <submittedName>
        <fullName evidence="2">Glycosyltransferase involved in cell wall biosynthesis</fullName>
    </submittedName>
</protein>
<dbReference type="EMBL" id="JACJHX010000002">
    <property type="protein sequence ID" value="MBA9025657.1"/>
    <property type="molecule type" value="Genomic_DNA"/>
</dbReference>
<comment type="caution">
    <text evidence="2">The sequence shown here is derived from an EMBL/GenBank/DDBJ whole genome shotgun (WGS) entry which is preliminary data.</text>
</comment>